<dbReference type="Proteomes" id="UP001066276">
    <property type="component" value="Chromosome 8"/>
</dbReference>
<evidence type="ECO:0000313" key="2">
    <source>
        <dbReference type="Proteomes" id="UP001066276"/>
    </source>
</evidence>
<keyword evidence="2" id="KW-1185">Reference proteome</keyword>
<dbReference type="InterPro" id="IPR008919">
    <property type="entry name" value="Retrov_capsid_N"/>
</dbReference>
<sequence length="175" mass="20608">MLPMQETAGGVLAHVPWTRGDILSFTNDFPRLREKPIEWYQQMDRFVKLAKCLWEDLNTLFEIIVPADLWLECKRSVDWPAAEQARDRVTGAPSPEVMKCYYKVIEFLKQRVSPKNIDWQKIDRMAQEAKELIHVYYERLLKAFKHYSGTEALQQQVPVVPRQQMQVPLASMEQQ</sequence>
<gene>
    <name evidence="1" type="ORF">NDU88_007833</name>
</gene>
<dbReference type="AlphaFoldDB" id="A0AAV7NU68"/>
<comment type="caution">
    <text evidence="1">The sequence shown here is derived from an EMBL/GenBank/DDBJ whole genome shotgun (WGS) entry which is preliminary data.</text>
</comment>
<evidence type="ECO:0000313" key="1">
    <source>
        <dbReference type="EMBL" id="KAJ1119648.1"/>
    </source>
</evidence>
<protein>
    <submittedName>
        <fullName evidence="1">Uncharacterized protein</fullName>
    </submittedName>
</protein>
<organism evidence="1 2">
    <name type="scientific">Pleurodeles waltl</name>
    <name type="common">Iberian ribbed newt</name>
    <dbReference type="NCBI Taxonomy" id="8319"/>
    <lineage>
        <taxon>Eukaryota</taxon>
        <taxon>Metazoa</taxon>
        <taxon>Chordata</taxon>
        <taxon>Craniata</taxon>
        <taxon>Vertebrata</taxon>
        <taxon>Euteleostomi</taxon>
        <taxon>Amphibia</taxon>
        <taxon>Batrachia</taxon>
        <taxon>Caudata</taxon>
        <taxon>Salamandroidea</taxon>
        <taxon>Salamandridae</taxon>
        <taxon>Pleurodelinae</taxon>
        <taxon>Pleurodeles</taxon>
    </lineage>
</organism>
<dbReference type="GO" id="GO:0016032">
    <property type="term" value="P:viral process"/>
    <property type="evidence" value="ECO:0007669"/>
    <property type="project" value="InterPro"/>
</dbReference>
<name>A0AAV7NU68_PLEWA</name>
<dbReference type="Gene3D" id="1.10.375.10">
    <property type="entry name" value="Human Immunodeficiency Virus Type 1 Capsid Protein"/>
    <property type="match status" value="1"/>
</dbReference>
<accession>A0AAV7NU68</accession>
<dbReference type="EMBL" id="JANPWB010000012">
    <property type="protein sequence ID" value="KAJ1119648.1"/>
    <property type="molecule type" value="Genomic_DNA"/>
</dbReference>
<dbReference type="SUPFAM" id="SSF47943">
    <property type="entry name" value="Retrovirus capsid protein, N-terminal core domain"/>
    <property type="match status" value="1"/>
</dbReference>
<proteinExistence type="predicted"/>
<reference evidence="1" key="1">
    <citation type="journal article" date="2022" name="bioRxiv">
        <title>Sequencing and chromosome-scale assembly of the giantPleurodeles waltlgenome.</title>
        <authorList>
            <person name="Brown T."/>
            <person name="Elewa A."/>
            <person name="Iarovenko S."/>
            <person name="Subramanian E."/>
            <person name="Araus A.J."/>
            <person name="Petzold A."/>
            <person name="Susuki M."/>
            <person name="Suzuki K.-i.T."/>
            <person name="Hayashi T."/>
            <person name="Toyoda A."/>
            <person name="Oliveira C."/>
            <person name="Osipova E."/>
            <person name="Leigh N.D."/>
            <person name="Simon A."/>
            <person name="Yun M.H."/>
        </authorList>
    </citation>
    <scope>NUCLEOTIDE SEQUENCE</scope>
    <source>
        <strain evidence="1">20211129_DDA</strain>
        <tissue evidence="1">Liver</tissue>
    </source>
</reference>